<dbReference type="EMBL" id="CP047476">
    <property type="protein sequence ID" value="QIA66149.1"/>
    <property type="molecule type" value="Genomic_DNA"/>
</dbReference>
<dbReference type="PANTHER" id="PTHR34290">
    <property type="entry name" value="SI:CH73-390P7.2"/>
    <property type="match status" value="1"/>
</dbReference>
<dbReference type="PANTHER" id="PTHR34290:SF2">
    <property type="entry name" value="OS04G0668800 PROTEIN"/>
    <property type="match status" value="1"/>
</dbReference>
<proteinExistence type="predicted"/>
<reference evidence="1 2" key="1">
    <citation type="submission" date="2020-01" db="EMBL/GenBank/DDBJ databases">
        <title>Whole genome and functional gene identification of agarase of Vibrio HN897.</title>
        <authorList>
            <person name="Liu Y."/>
            <person name="Zhao Z."/>
        </authorList>
    </citation>
    <scope>NUCLEOTIDE SEQUENCE [LARGE SCALE GENOMIC DNA]</scope>
    <source>
        <strain evidence="1 2">HN897</strain>
    </source>
</reference>
<dbReference type="KEGG" id="vas:GT360_16485"/>
<dbReference type="InterPro" id="IPR044691">
    <property type="entry name" value="DCC1_Trx"/>
</dbReference>
<name>A0A7Z2T851_9VIBR</name>
<dbReference type="AlphaFoldDB" id="A0A7Z2T851"/>
<evidence type="ECO:0000313" key="1">
    <source>
        <dbReference type="EMBL" id="QIA66149.1"/>
    </source>
</evidence>
<dbReference type="Pfam" id="PF04134">
    <property type="entry name" value="DCC1-like"/>
    <property type="match status" value="1"/>
</dbReference>
<dbReference type="Proteomes" id="UP000464262">
    <property type="component" value="Chromosome 2"/>
</dbReference>
<organism evidence="1 2">
    <name type="scientific">Vibrio astriarenae</name>
    <dbReference type="NCBI Taxonomy" id="1481923"/>
    <lineage>
        <taxon>Bacteria</taxon>
        <taxon>Pseudomonadati</taxon>
        <taxon>Pseudomonadota</taxon>
        <taxon>Gammaproteobacteria</taxon>
        <taxon>Vibrionales</taxon>
        <taxon>Vibrionaceae</taxon>
        <taxon>Vibrio</taxon>
    </lineage>
</organism>
<dbReference type="InterPro" id="IPR007263">
    <property type="entry name" value="DCC1-like"/>
</dbReference>
<keyword evidence="2" id="KW-1185">Reference proteome</keyword>
<gene>
    <name evidence="1" type="ORF">GT360_16485</name>
</gene>
<dbReference type="GO" id="GO:0015035">
    <property type="term" value="F:protein-disulfide reductase activity"/>
    <property type="evidence" value="ECO:0007669"/>
    <property type="project" value="InterPro"/>
</dbReference>
<protein>
    <submittedName>
        <fullName evidence="1">DUF393 domain-containing protein</fullName>
    </submittedName>
</protein>
<accession>A0A7Z2T851</accession>
<sequence length="128" mass="14640">MKELTLYFDGLCPLCSKEMAHLAKHDVNSLLELVDVHTERFSEQTLVTKDKAMDLLHAVDAEGNMYVGLDAAYQAWRLVGKGWLYRPLRSPLIKPIADRAYYWFVRNRYSISAKLLGTSACKDGQCKR</sequence>
<evidence type="ECO:0000313" key="2">
    <source>
        <dbReference type="Proteomes" id="UP000464262"/>
    </source>
</evidence>